<keyword evidence="3" id="KW-1185">Reference proteome</keyword>
<reference evidence="2 3" key="1">
    <citation type="submission" date="2018-09" db="EMBL/GenBank/DDBJ databases">
        <title>Roseovarius spongiae sp. nov., isolated from a marine sponge.</title>
        <authorList>
            <person name="Zhuang L."/>
            <person name="Luo L."/>
        </authorList>
    </citation>
    <scope>NUCLEOTIDE SEQUENCE [LARGE SCALE GENOMIC DNA]</scope>
    <source>
        <strain evidence="2 3">HN-E21</strain>
    </source>
</reference>
<dbReference type="InterPro" id="IPR013762">
    <property type="entry name" value="Integrase-like_cat_sf"/>
</dbReference>
<dbReference type="GO" id="GO:0003677">
    <property type="term" value="F:DNA binding"/>
    <property type="evidence" value="ECO:0007669"/>
    <property type="project" value="InterPro"/>
</dbReference>
<dbReference type="Gene3D" id="1.10.443.10">
    <property type="entry name" value="Intergrase catalytic core"/>
    <property type="match status" value="1"/>
</dbReference>
<gene>
    <name evidence="2" type="ORF">D6850_05075</name>
</gene>
<dbReference type="AlphaFoldDB" id="A0A3A8BBP3"/>
<sequence>MRPPLLENIDLRDLSEESRTALASPRGITVVQAIRLYRELKEAGYGNEFAREQTRDADAGRNWQKDSASKIRFAESFWPEFVGDVTFEDANKNDIRDALAFLPRIPAKHGKGQERYLAENGYRELIERIDSDEETDSEANLHVLASRPDATEADKEQARREALQPRLRSETIIKHRRTMRAVGQMLYDLQLIDKNPFEICSVSNSDKKRMAAKEASRARTVWDDRILTLFHSPVFQGEIDDPGEPLFWLPLLARLMGFREEEACQLAPEDFGSDRNIPYIDIKRCDANHVKSDESQRKVPIHPQLIELGLLQLVEMRRRQGQSRLFPNLTRGQTKGKFSENFSKKFTYYRQTNDCYWPGLDFHAFRTTFHGDLMNRDKSDAIRCRLMGHEPRDEGDRSYSQGLHIDVLLERIRDVKIDISMINSPFSDAPSEARKKAETQGLRVVG</sequence>
<evidence type="ECO:0008006" key="4">
    <source>
        <dbReference type="Google" id="ProtNLM"/>
    </source>
</evidence>
<dbReference type="EMBL" id="RAPE01000001">
    <property type="protein sequence ID" value="RKF16904.1"/>
    <property type="molecule type" value="Genomic_DNA"/>
</dbReference>
<organism evidence="2 3">
    <name type="scientific">Roseovarius spongiae</name>
    <dbReference type="NCBI Taxonomy" id="2320272"/>
    <lineage>
        <taxon>Bacteria</taxon>
        <taxon>Pseudomonadati</taxon>
        <taxon>Pseudomonadota</taxon>
        <taxon>Alphaproteobacteria</taxon>
        <taxon>Rhodobacterales</taxon>
        <taxon>Roseobacteraceae</taxon>
        <taxon>Roseovarius</taxon>
    </lineage>
</organism>
<dbReference type="InterPro" id="IPR011010">
    <property type="entry name" value="DNA_brk_join_enz"/>
</dbReference>
<dbReference type="Proteomes" id="UP000281128">
    <property type="component" value="Unassembled WGS sequence"/>
</dbReference>
<evidence type="ECO:0000313" key="2">
    <source>
        <dbReference type="EMBL" id="RKF16904.1"/>
    </source>
</evidence>
<accession>A0A3A8BBP3</accession>
<proteinExistence type="predicted"/>
<protein>
    <recommendedName>
        <fullName evidence="4">Tyr recombinase domain-containing protein</fullName>
    </recommendedName>
</protein>
<comment type="caution">
    <text evidence="2">The sequence shown here is derived from an EMBL/GenBank/DDBJ whole genome shotgun (WGS) entry which is preliminary data.</text>
</comment>
<dbReference type="GO" id="GO:0006310">
    <property type="term" value="P:DNA recombination"/>
    <property type="evidence" value="ECO:0007669"/>
    <property type="project" value="UniProtKB-KW"/>
</dbReference>
<keyword evidence="1" id="KW-0233">DNA recombination</keyword>
<dbReference type="GO" id="GO:0015074">
    <property type="term" value="P:DNA integration"/>
    <property type="evidence" value="ECO:0007669"/>
    <property type="project" value="InterPro"/>
</dbReference>
<evidence type="ECO:0000256" key="1">
    <source>
        <dbReference type="ARBA" id="ARBA00023172"/>
    </source>
</evidence>
<evidence type="ECO:0000313" key="3">
    <source>
        <dbReference type="Proteomes" id="UP000281128"/>
    </source>
</evidence>
<name>A0A3A8BBP3_9RHOB</name>
<dbReference type="SUPFAM" id="SSF56349">
    <property type="entry name" value="DNA breaking-rejoining enzymes"/>
    <property type="match status" value="1"/>
</dbReference>